<evidence type="ECO:0000256" key="3">
    <source>
        <dbReference type="ARBA" id="ARBA00022692"/>
    </source>
</evidence>
<keyword evidence="8" id="KW-1185">Reference proteome</keyword>
<feature type="transmembrane region" description="Helical" evidence="6">
    <location>
        <begin position="166"/>
        <end position="186"/>
    </location>
</feature>
<feature type="transmembrane region" description="Helical" evidence="6">
    <location>
        <begin position="408"/>
        <end position="431"/>
    </location>
</feature>
<reference evidence="7" key="1">
    <citation type="submission" date="2012-02" db="EMBL/GenBank/DDBJ databases">
        <title>The complete genome of Solitalea canadensis DSM 3403.</title>
        <authorList>
            <consortium name="US DOE Joint Genome Institute (JGI-PGF)"/>
            <person name="Lucas S."/>
            <person name="Copeland A."/>
            <person name="Lapidus A."/>
            <person name="Glavina del Rio T."/>
            <person name="Dalin E."/>
            <person name="Tice H."/>
            <person name="Bruce D."/>
            <person name="Goodwin L."/>
            <person name="Pitluck S."/>
            <person name="Peters L."/>
            <person name="Ovchinnikova G."/>
            <person name="Lu M."/>
            <person name="Kyrpides N."/>
            <person name="Mavromatis K."/>
            <person name="Ivanova N."/>
            <person name="Brettin T."/>
            <person name="Detter J.C."/>
            <person name="Han C."/>
            <person name="Larimer F."/>
            <person name="Land M."/>
            <person name="Hauser L."/>
            <person name="Markowitz V."/>
            <person name="Cheng J.-F."/>
            <person name="Hugenholtz P."/>
            <person name="Woyke T."/>
            <person name="Wu D."/>
            <person name="Spring S."/>
            <person name="Schroeder M."/>
            <person name="Kopitz M."/>
            <person name="Brambilla E."/>
            <person name="Klenk H.-P."/>
            <person name="Eisen J.A."/>
        </authorList>
    </citation>
    <scope>NUCLEOTIDE SEQUENCE</scope>
    <source>
        <strain evidence="7">DSM 3403</strain>
    </source>
</reference>
<sequence>MTSTLLLKVNKNLLKSSFAINSLWAIMSLFVSKGLNFITIAYVAKTLGPKQFGEFNVIQTTVGLFGTVSGLGLGLAATKLIAEFKDVDQKKVGEIIGSLFLLSNLISVFVFIVFFISSTWIAGGLLNNENLSILLKITSFIVVLDAMIGVQNGILSGFESFRDITFVNTIVGLVGSPLMIIGTLYFGLTGLTVMLLTSRVINVWINSTYLRKNYKNFNITVKTHLTKDKLKPIFGISIPSFLSSMTTSPVNWVSTTIFVNQPMGFSALGIYNAANQLRQFVLFLPDSAGKVSIPAMANAFGNGNFSKFKSTVLTTFLWNLVLSLGPAVVIFLFSGIFKNFIGKEYTISTNLIVIILATGVLVALNNAIGYIFICSNLIWYDFVLRIFWGVTLIVLLLIYGRYNGVTGYAISILGATIVHMIIQIFLLIIGVGKKLLKSTIR</sequence>
<dbReference type="AlphaFoldDB" id="H8KS96"/>
<feature type="transmembrane region" description="Helical" evidence="6">
    <location>
        <begin position="133"/>
        <end position="154"/>
    </location>
</feature>
<dbReference type="InterPro" id="IPR002797">
    <property type="entry name" value="Polysacc_synth"/>
</dbReference>
<feature type="transmembrane region" description="Helical" evidence="6">
    <location>
        <begin position="56"/>
        <end position="78"/>
    </location>
</feature>
<dbReference type="EMBL" id="CP003349">
    <property type="protein sequence ID" value="AFD08004.1"/>
    <property type="molecule type" value="Genomic_DNA"/>
</dbReference>
<feature type="transmembrane region" description="Helical" evidence="6">
    <location>
        <begin position="316"/>
        <end position="337"/>
    </location>
</feature>
<evidence type="ECO:0000256" key="5">
    <source>
        <dbReference type="ARBA" id="ARBA00023136"/>
    </source>
</evidence>
<dbReference type="Proteomes" id="UP000007590">
    <property type="component" value="Chromosome"/>
</dbReference>
<evidence type="ECO:0000256" key="4">
    <source>
        <dbReference type="ARBA" id="ARBA00022989"/>
    </source>
</evidence>
<dbReference type="OrthoDB" id="1224790at2"/>
<evidence type="ECO:0000256" key="6">
    <source>
        <dbReference type="SAM" id="Phobius"/>
    </source>
</evidence>
<dbReference type="eggNOG" id="COG2244">
    <property type="taxonomic scope" value="Bacteria"/>
</dbReference>
<dbReference type="PANTHER" id="PTHR30250:SF11">
    <property type="entry name" value="O-ANTIGEN TRANSPORTER-RELATED"/>
    <property type="match status" value="1"/>
</dbReference>
<evidence type="ECO:0000256" key="2">
    <source>
        <dbReference type="ARBA" id="ARBA00022475"/>
    </source>
</evidence>
<dbReference type="InterPro" id="IPR050833">
    <property type="entry name" value="Poly_Biosynth_Transport"/>
</dbReference>
<keyword evidence="4 6" id="KW-1133">Transmembrane helix</keyword>
<comment type="subcellular location">
    <subcellularLocation>
        <location evidence="1">Cell membrane</location>
        <topology evidence="1">Multi-pass membrane protein</topology>
    </subcellularLocation>
</comment>
<feature type="transmembrane region" description="Helical" evidence="6">
    <location>
        <begin position="21"/>
        <end position="44"/>
    </location>
</feature>
<keyword evidence="3 6" id="KW-0812">Transmembrane</keyword>
<feature type="transmembrane region" description="Helical" evidence="6">
    <location>
        <begin position="382"/>
        <end position="402"/>
    </location>
</feature>
<evidence type="ECO:0000256" key="1">
    <source>
        <dbReference type="ARBA" id="ARBA00004651"/>
    </source>
</evidence>
<dbReference type="PANTHER" id="PTHR30250">
    <property type="entry name" value="PST FAMILY PREDICTED COLANIC ACID TRANSPORTER"/>
    <property type="match status" value="1"/>
</dbReference>
<proteinExistence type="predicted"/>
<dbReference type="KEGG" id="scn:Solca_2985"/>
<dbReference type="RefSeq" id="WP_014681231.1">
    <property type="nucleotide sequence ID" value="NC_017770.1"/>
</dbReference>
<dbReference type="Pfam" id="PF01943">
    <property type="entry name" value="Polysacc_synt"/>
    <property type="match status" value="1"/>
</dbReference>
<dbReference type="GO" id="GO:0005886">
    <property type="term" value="C:plasma membrane"/>
    <property type="evidence" value="ECO:0007669"/>
    <property type="project" value="UniProtKB-SubCell"/>
</dbReference>
<keyword evidence="5 6" id="KW-0472">Membrane</keyword>
<dbReference type="HOGENOM" id="CLU_043124_0_0_10"/>
<evidence type="ECO:0000313" key="7">
    <source>
        <dbReference type="EMBL" id="AFD08004.1"/>
    </source>
</evidence>
<feature type="transmembrane region" description="Helical" evidence="6">
    <location>
        <begin position="99"/>
        <end position="121"/>
    </location>
</feature>
<keyword evidence="2" id="KW-1003">Cell membrane</keyword>
<name>H8KS96_SOLCM</name>
<accession>H8KS96</accession>
<evidence type="ECO:0000313" key="8">
    <source>
        <dbReference type="Proteomes" id="UP000007590"/>
    </source>
</evidence>
<organism evidence="7 8">
    <name type="scientific">Solitalea canadensis (strain ATCC 29591 / DSM 3403 / JCM 21819 / LMG 8368 / NBRC 15130 / NCIMB 12057 / USAM 9D)</name>
    <name type="common">Flexibacter canadensis</name>
    <dbReference type="NCBI Taxonomy" id="929556"/>
    <lineage>
        <taxon>Bacteria</taxon>
        <taxon>Pseudomonadati</taxon>
        <taxon>Bacteroidota</taxon>
        <taxon>Sphingobacteriia</taxon>
        <taxon>Sphingobacteriales</taxon>
        <taxon>Sphingobacteriaceae</taxon>
        <taxon>Solitalea</taxon>
    </lineage>
</organism>
<dbReference type="STRING" id="929556.Solca_2985"/>
<protein>
    <submittedName>
        <fullName evidence="7">Membrane protein involved in the export of O-antigen and teichoic acid</fullName>
    </submittedName>
</protein>
<gene>
    <name evidence="7" type="ordered locus">Solca_2985</name>
</gene>
<dbReference type="CDD" id="cd13129">
    <property type="entry name" value="MATE_epsE_like"/>
    <property type="match status" value="1"/>
</dbReference>
<feature type="transmembrane region" description="Helical" evidence="6">
    <location>
        <begin position="349"/>
        <end position="373"/>
    </location>
</feature>